<dbReference type="HOGENOM" id="CLU_004435_2_1_7"/>
<dbReference type="PANTHER" id="PTHR16305:SF28">
    <property type="entry name" value="GUANYLATE CYCLASE DOMAIN-CONTAINING PROTEIN"/>
    <property type="match status" value="1"/>
</dbReference>
<dbReference type="GO" id="GO:0000160">
    <property type="term" value="P:phosphorelay signal transduction system"/>
    <property type="evidence" value="ECO:0007669"/>
    <property type="project" value="InterPro"/>
</dbReference>
<evidence type="ECO:0000313" key="7">
    <source>
        <dbReference type="Proteomes" id="UP000019140"/>
    </source>
</evidence>
<feature type="domain" description="OmpR/PhoB-type" evidence="5">
    <location>
        <begin position="1"/>
        <end position="75"/>
    </location>
</feature>
<dbReference type="SMART" id="SM00862">
    <property type="entry name" value="Trans_reg_C"/>
    <property type="match status" value="1"/>
</dbReference>
<gene>
    <name evidence="6" type="ORF">ETSY2_41645</name>
</gene>
<dbReference type="CDD" id="cd00383">
    <property type="entry name" value="trans_reg_C"/>
    <property type="match status" value="1"/>
</dbReference>
<dbReference type="GO" id="GO:0004016">
    <property type="term" value="F:adenylate cyclase activity"/>
    <property type="evidence" value="ECO:0007669"/>
    <property type="project" value="TreeGrafter"/>
</dbReference>
<evidence type="ECO:0000256" key="1">
    <source>
        <dbReference type="ARBA" id="ARBA00022741"/>
    </source>
</evidence>
<dbReference type="Pfam" id="PF00486">
    <property type="entry name" value="Trans_reg_C"/>
    <property type="match status" value="1"/>
</dbReference>
<comment type="caution">
    <text evidence="6">The sequence shown here is derived from an EMBL/GenBank/DDBJ whole genome shotgun (WGS) entry which is preliminary data.</text>
</comment>
<dbReference type="PROSITE" id="PS51755">
    <property type="entry name" value="OMPR_PHOB"/>
    <property type="match status" value="1"/>
</dbReference>
<keyword evidence="2" id="KW-0067">ATP-binding</keyword>
<evidence type="ECO:0000313" key="6">
    <source>
        <dbReference type="EMBL" id="ETW99066.1"/>
    </source>
</evidence>
<dbReference type="PANTHER" id="PTHR16305">
    <property type="entry name" value="TESTICULAR SOLUBLE ADENYLYL CYCLASE"/>
    <property type="match status" value="1"/>
</dbReference>
<dbReference type="InterPro" id="IPR027417">
    <property type="entry name" value="P-loop_NTPase"/>
</dbReference>
<evidence type="ECO:0000259" key="5">
    <source>
        <dbReference type="PROSITE" id="PS51755"/>
    </source>
</evidence>
<dbReference type="GO" id="GO:0005524">
    <property type="term" value="F:ATP binding"/>
    <property type="evidence" value="ECO:0007669"/>
    <property type="project" value="UniProtKB-KW"/>
</dbReference>
<dbReference type="Proteomes" id="UP000019140">
    <property type="component" value="Unassembled WGS sequence"/>
</dbReference>
<feature type="non-terminal residue" evidence="6">
    <location>
        <position position="661"/>
    </location>
</feature>
<evidence type="ECO:0000256" key="2">
    <source>
        <dbReference type="ARBA" id="ARBA00022840"/>
    </source>
</evidence>
<feature type="DNA-binding region" description="OmpR/PhoB-type" evidence="4">
    <location>
        <begin position="1"/>
        <end position="75"/>
    </location>
</feature>
<name>W4LNU4_9BACT</name>
<keyword evidence="7" id="KW-1185">Reference proteome</keyword>
<organism evidence="6 7">
    <name type="scientific">Candidatus Entotheonella gemina</name>
    <dbReference type="NCBI Taxonomy" id="1429439"/>
    <lineage>
        <taxon>Bacteria</taxon>
        <taxon>Pseudomonadati</taxon>
        <taxon>Nitrospinota/Tectimicrobiota group</taxon>
        <taxon>Candidatus Tectimicrobiota</taxon>
        <taxon>Candidatus Entotheonellia</taxon>
        <taxon>Candidatus Entotheonellales</taxon>
        <taxon>Candidatus Entotheonellaceae</taxon>
        <taxon>Candidatus Entotheonella</taxon>
    </lineage>
</organism>
<dbReference type="Gene3D" id="1.10.10.10">
    <property type="entry name" value="Winged helix-like DNA-binding domain superfamily/Winged helix DNA-binding domain"/>
    <property type="match status" value="1"/>
</dbReference>
<evidence type="ECO:0000256" key="4">
    <source>
        <dbReference type="PROSITE-ProRule" id="PRU01091"/>
    </source>
</evidence>
<accession>W4LNU4</accession>
<protein>
    <recommendedName>
        <fullName evidence="5">OmpR/PhoB-type domain-containing protein</fullName>
    </recommendedName>
</protein>
<dbReference type="GO" id="GO:0006355">
    <property type="term" value="P:regulation of DNA-templated transcription"/>
    <property type="evidence" value="ECO:0007669"/>
    <property type="project" value="InterPro"/>
</dbReference>
<keyword evidence="3 4" id="KW-0238">DNA-binding</keyword>
<keyword evidence="1" id="KW-0547">Nucleotide-binding</keyword>
<dbReference type="SUPFAM" id="SSF46894">
    <property type="entry name" value="C-terminal effector domain of the bipartite response regulators"/>
    <property type="match status" value="1"/>
</dbReference>
<dbReference type="Gene3D" id="3.40.50.300">
    <property type="entry name" value="P-loop containing nucleotide triphosphate hydrolases"/>
    <property type="match status" value="1"/>
</dbReference>
<reference evidence="6 7" key="1">
    <citation type="journal article" date="2014" name="Nature">
        <title>An environmental bacterial taxon with a large and distinct metabolic repertoire.</title>
        <authorList>
            <person name="Wilson M.C."/>
            <person name="Mori T."/>
            <person name="Ruckert C."/>
            <person name="Uria A.R."/>
            <person name="Helf M.J."/>
            <person name="Takada K."/>
            <person name="Gernert C."/>
            <person name="Steffens U.A."/>
            <person name="Heycke N."/>
            <person name="Schmitt S."/>
            <person name="Rinke C."/>
            <person name="Helfrich E.J."/>
            <person name="Brachmann A.O."/>
            <person name="Gurgui C."/>
            <person name="Wakimoto T."/>
            <person name="Kracht M."/>
            <person name="Crusemann M."/>
            <person name="Hentschel U."/>
            <person name="Abe I."/>
            <person name="Matsunaga S."/>
            <person name="Kalinowski J."/>
            <person name="Takeyama H."/>
            <person name="Piel J."/>
        </authorList>
    </citation>
    <scope>NUCLEOTIDE SEQUENCE [LARGE SCALE GENOMIC DNA]</scope>
    <source>
        <strain evidence="7">TSY2</strain>
    </source>
</reference>
<dbReference type="InterPro" id="IPR041664">
    <property type="entry name" value="AAA_16"/>
</dbReference>
<dbReference type="EMBL" id="AZHX01001878">
    <property type="protein sequence ID" value="ETW99066.1"/>
    <property type="molecule type" value="Genomic_DNA"/>
</dbReference>
<dbReference type="SUPFAM" id="SSF52540">
    <property type="entry name" value="P-loop containing nucleoside triphosphate hydrolases"/>
    <property type="match status" value="1"/>
</dbReference>
<dbReference type="InterPro" id="IPR036388">
    <property type="entry name" value="WH-like_DNA-bd_sf"/>
</dbReference>
<dbReference type="GO" id="GO:0003677">
    <property type="term" value="F:DNA binding"/>
    <property type="evidence" value="ECO:0007669"/>
    <property type="project" value="UniProtKB-UniRule"/>
</dbReference>
<dbReference type="AlphaFoldDB" id="W4LNU4"/>
<sequence length="661" mass="73982">MALRPRAVAVLRYLIERAEQTISEAELLAHVWNGSHVSSAVVKVCIREIRTALGETAADSHYIETVRGQGYRFRHGHPMAAEMNTTSNSDAPIVIGRELEMDVLAQRLAHAKRGERQLLFLAGEAGIGKTTAVNVFCADVVQRSGLWLARGQCTQHYGPHDAYLPLLEALSRLGQDADGEHVIDALRQYAPTCLIHLPALLSEDEREQLQPLVQGATRTLMLRQLAEALEHLTVNHPLVLVLEDLHWSDPSTMDFLAYWAQRQDPARLFVIGTYRPFEMRLQSHPLLHVTRELQARDHVTELRLAPLSEGGVRDYASARLGGTVAADFGRWLSRRTEGHPLYLVRLCGHLIEQGMIERHGEQWRLGQTDRAAAVPTEMRHLIENQFEALPVEDQQVLEVGSVIGEHFSTAAVSLGLQQAIDEVERRCEGIARMGRFVTEVAVVPWPDGTVSSGYQFQHAFLQQLIRDRIGGGRQVNLHRRIGQGLEHAYAPQTDSIASLLAYHFTQGQEPSRAIRYGHRAAVVSLQRAAFQEAIEHCQTALELLPHLPEEVEREQSELGIQLTLVQALLEYKGWSAPEAEVACRRAYVICPGHEAPERRFTVLAALRGFHHVRAEYGTTQDLAEQLLVLAQHTQRPDHTVFAYSALSEDATVRGHFREGAF</sequence>
<dbReference type="InterPro" id="IPR016032">
    <property type="entry name" value="Sig_transdc_resp-reg_C-effctor"/>
</dbReference>
<proteinExistence type="predicted"/>
<dbReference type="InterPro" id="IPR001867">
    <property type="entry name" value="OmpR/PhoB-type_DNA-bd"/>
</dbReference>
<dbReference type="GO" id="GO:0005737">
    <property type="term" value="C:cytoplasm"/>
    <property type="evidence" value="ECO:0007669"/>
    <property type="project" value="TreeGrafter"/>
</dbReference>
<evidence type="ECO:0000256" key="3">
    <source>
        <dbReference type="ARBA" id="ARBA00023125"/>
    </source>
</evidence>
<dbReference type="Pfam" id="PF13191">
    <property type="entry name" value="AAA_16"/>
    <property type="match status" value="1"/>
</dbReference>